<sequence length="419" mass="45814">MDNWTEFVKFLEWDTHDEMALGRLDWNVVAEAVTPHFYEKVRAVSQLNALVHQHSSYEQLGGSMRQYLAGLGQAPTGDAYRRRIHAIAAAHVRIHLTPDWYLGAYRLIWAQAMHQVDVQWPDDPHEREQVRQAISKRLMADMVLTISLYQEGMDKERQALDTTVQDIAAVEATLSDQATRLAASAEQAQGTVAQVAEAHDSMRTAMQDTIGQSETTAQAVKHGTAAVRDLQEGAALLATTLSAVLTAEEALEQQAQAIGQATRLIQDIARQTNLLALNASIEAARAGDAGRGFAVVADEVKKLSEASQTATRTIDDTVGGITRHLSVLDGAVQEAQKTLDHETEANRAVVASFTAIQEAVEATQQVFHALQQQVEQAADAVHQVRATASDQTQQARDLARIAQQLTAVITKKQLQPVMP</sequence>
<keyword evidence="5" id="KW-1185">Reference proteome</keyword>
<keyword evidence="1 2" id="KW-0807">Transducer</keyword>
<gene>
    <name evidence="4" type="ORF">BXT84_13815</name>
</gene>
<dbReference type="Proteomes" id="UP000325292">
    <property type="component" value="Chromosome"/>
</dbReference>
<dbReference type="Pfam" id="PF00015">
    <property type="entry name" value="MCPsignal"/>
    <property type="match status" value="1"/>
</dbReference>
<dbReference type="SMART" id="SM00283">
    <property type="entry name" value="MA"/>
    <property type="match status" value="1"/>
</dbReference>
<reference evidence="4 5" key="1">
    <citation type="journal article" date="2019" name="Sci. Rep.">
        <title>Sulfobacillus thermotolerans: new insights into resistance and metabolic capacities of acidophilic chemolithotrophs.</title>
        <authorList>
            <person name="Panyushkina A.E."/>
            <person name="Babenko V.V."/>
            <person name="Nikitina A.S."/>
            <person name="Selezneva O.V."/>
            <person name="Tsaplina I.A."/>
            <person name="Letarova M.A."/>
            <person name="Kostryukova E.S."/>
            <person name="Letarov A.V."/>
        </authorList>
    </citation>
    <scope>NUCLEOTIDE SEQUENCE [LARGE SCALE GENOMIC DNA]</scope>
    <source>
        <strain evidence="4 5">Kr1</strain>
    </source>
</reference>
<dbReference type="InterPro" id="IPR009050">
    <property type="entry name" value="Globin-like_sf"/>
</dbReference>
<dbReference type="InterPro" id="IPR044398">
    <property type="entry name" value="Globin-sensor_dom"/>
</dbReference>
<dbReference type="SUPFAM" id="SSF46458">
    <property type="entry name" value="Globin-like"/>
    <property type="match status" value="1"/>
</dbReference>
<organism evidence="4 5">
    <name type="scientific">Sulfobacillus thermotolerans</name>
    <dbReference type="NCBI Taxonomy" id="338644"/>
    <lineage>
        <taxon>Bacteria</taxon>
        <taxon>Bacillati</taxon>
        <taxon>Bacillota</taxon>
        <taxon>Clostridia</taxon>
        <taxon>Eubacteriales</taxon>
        <taxon>Clostridiales Family XVII. Incertae Sedis</taxon>
        <taxon>Sulfobacillus</taxon>
    </lineage>
</organism>
<dbReference type="CDD" id="cd01068">
    <property type="entry name" value="globin_sensor"/>
    <property type="match status" value="1"/>
</dbReference>
<feature type="domain" description="Methyl-accepting transducer" evidence="3">
    <location>
        <begin position="156"/>
        <end position="392"/>
    </location>
</feature>
<protein>
    <submittedName>
        <fullName evidence="4">Chemotaxis protein</fullName>
    </submittedName>
</protein>
<proteinExistence type="predicted"/>
<evidence type="ECO:0000256" key="1">
    <source>
        <dbReference type="ARBA" id="ARBA00023224"/>
    </source>
</evidence>
<dbReference type="Gene3D" id="1.10.490.10">
    <property type="entry name" value="Globins"/>
    <property type="match status" value="1"/>
</dbReference>
<dbReference type="PANTHER" id="PTHR32089">
    <property type="entry name" value="METHYL-ACCEPTING CHEMOTAXIS PROTEIN MCPB"/>
    <property type="match status" value="1"/>
</dbReference>
<dbReference type="Gene3D" id="1.10.287.950">
    <property type="entry name" value="Methyl-accepting chemotaxis protein"/>
    <property type="match status" value="1"/>
</dbReference>
<evidence type="ECO:0000256" key="2">
    <source>
        <dbReference type="PROSITE-ProRule" id="PRU00284"/>
    </source>
</evidence>
<name>A0ABM6RU90_9FIRM</name>
<dbReference type="InterPro" id="IPR012292">
    <property type="entry name" value="Globin/Proto"/>
</dbReference>
<dbReference type="InterPro" id="IPR039379">
    <property type="entry name" value="Protoglobin_sensor_dom"/>
</dbReference>
<evidence type="ECO:0000313" key="4">
    <source>
        <dbReference type="EMBL" id="AUW94895.1"/>
    </source>
</evidence>
<dbReference type="PROSITE" id="PS50111">
    <property type="entry name" value="CHEMOTAXIS_TRANSDUC_2"/>
    <property type="match status" value="1"/>
</dbReference>
<evidence type="ECO:0000313" key="5">
    <source>
        <dbReference type="Proteomes" id="UP000325292"/>
    </source>
</evidence>
<evidence type="ECO:0000259" key="3">
    <source>
        <dbReference type="PROSITE" id="PS50111"/>
    </source>
</evidence>
<dbReference type="PANTHER" id="PTHR32089:SF112">
    <property type="entry name" value="LYSOZYME-LIKE PROTEIN-RELATED"/>
    <property type="match status" value="1"/>
</dbReference>
<dbReference type="Pfam" id="PF11563">
    <property type="entry name" value="Protoglobin"/>
    <property type="match status" value="1"/>
</dbReference>
<dbReference type="InterPro" id="IPR004089">
    <property type="entry name" value="MCPsignal_dom"/>
</dbReference>
<dbReference type="SUPFAM" id="SSF58104">
    <property type="entry name" value="Methyl-accepting chemotaxis protein (MCP) signaling domain"/>
    <property type="match status" value="1"/>
</dbReference>
<dbReference type="EMBL" id="CP019454">
    <property type="protein sequence ID" value="AUW94895.1"/>
    <property type="molecule type" value="Genomic_DNA"/>
</dbReference>
<accession>A0ABM6RU90</accession>